<dbReference type="GO" id="GO:0070967">
    <property type="term" value="F:coenzyme F420 binding"/>
    <property type="evidence" value="ECO:0007669"/>
    <property type="project" value="TreeGrafter"/>
</dbReference>
<dbReference type="InterPro" id="IPR012349">
    <property type="entry name" value="Split_barrel_FMN-bd"/>
</dbReference>
<keyword evidence="1" id="KW-0560">Oxidoreductase</keyword>
<dbReference type="PANTHER" id="PTHR35176:SF6">
    <property type="entry name" value="HEME OXYGENASE HI_0854-RELATED"/>
    <property type="match status" value="1"/>
</dbReference>
<dbReference type="PANTHER" id="PTHR35176">
    <property type="entry name" value="HEME OXYGENASE HI_0854-RELATED"/>
    <property type="match status" value="1"/>
</dbReference>
<sequence>MDRLSRETIIWLATTRADGRPHLTPIWFVWSGERAWICTSARNVKAHALRRDPRVIISLESGTRPLVGEGIAYAYVRPYPPAVREAFIAKFDWDIDVDDDEGVFDALFEIEVIRWVLGAPVSDAPTDD</sequence>
<protein>
    <submittedName>
        <fullName evidence="3">Unannotated protein</fullName>
    </submittedName>
</protein>
<dbReference type="EMBL" id="CAEZYR010000023">
    <property type="protein sequence ID" value="CAB4736731.1"/>
    <property type="molecule type" value="Genomic_DNA"/>
</dbReference>
<dbReference type="SUPFAM" id="SSF50475">
    <property type="entry name" value="FMN-binding split barrel"/>
    <property type="match status" value="1"/>
</dbReference>
<dbReference type="InterPro" id="IPR011576">
    <property type="entry name" value="Pyridox_Oxase_N"/>
</dbReference>
<dbReference type="AlphaFoldDB" id="A0A6J6SP76"/>
<evidence type="ECO:0000259" key="2">
    <source>
        <dbReference type="Pfam" id="PF01243"/>
    </source>
</evidence>
<feature type="domain" description="Pyridoxamine 5'-phosphate oxidase N-terminal" evidence="2">
    <location>
        <begin position="3"/>
        <end position="59"/>
    </location>
</feature>
<evidence type="ECO:0000313" key="3">
    <source>
        <dbReference type="EMBL" id="CAB4736731.1"/>
    </source>
</evidence>
<proteinExistence type="predicted"/>
<dbReference type="GO" id="GO:0016627">
    <property type="term" value="F:oxidoreductase activity, acting on the CH-CH group of donors"/>
    <property type="evidence" value="ECO:0007669"/>
    <property type="project" value="TreeGrafter"/>
</dbReference>
<dbReference type="EMBL" id="CAFABA010000062">
    <property type="protein sequence ID" value="CAB4832037.1"/>
    <property type="molecule type" value="Genomic_DNA"/>
</dbReference>
<dbReference type="GO" id="GO:0005829">
    <property type="term" value="C:cytosol"/>
    <property type="evidence" value="ECO:0007669"/>
    <property type="project" value="TreeGrafter"/>
</dbReference>
<dbReference type="Pfam" id="PF01243">
    <property type="entry name" value="PNPOx_N"/>
    <property type="match status" value="1"/>
</dbReference>
<gene>
    <name evidence="3" type="ORF">UFOPK2754_00876</name>
    <name evidence="4" type="ORF">UFOPK3139_01589</name>
</gene>
<evidence type="ECO:0000313" key="4">
    <source>
        <dbReference type="EMBL" id="CAB4832037.1"/>
    </source>
</evidence>
<organism evidence="3">
    <name type="scientific">freshwater metagenome</name>
    <dbReference type="NCBI Taxonomy" id="449393"/>
    <lineage>
        <taxon>unclassified sequences</taxon>
        <taxon>metagenomes</taxon>
        <taxon>ecological metagenomes</taxon>
    </lineage>
</organism>
<reference evidence="3" key="1">
    <citation type="submission" date="2020-05" db="EMBL/GenBank/DDBJ databases">
        <authorList>
            <person name="Chiriac C."/>
            <person name="Salcher M."/>
            <person name="Ghai R."/>
            <person name="Kavagutti S V."/>
        </authorList>
    </citation>
    <scope>NUCLEOTIDE SEQUENCE</scope>
</reference>
<accession>A0A6J6SP76</accession>
<dbReference type="InterPro" id="IPR052019">
    <property type="entry name" value="F420H2_bilvrd_red/Heme_oxyg"/>
</dbReference>
<name>A0A6J6SP76_9ZZZZ</name>
<dbReference type="Gene3D" id="2.30.110.10">
    <property type="entry name" value="Electron Transport, Fmn-binding Protein, Chain A"/>
    <property type="match status" value="1"/>
</dbReference>
<evidence type="ECO:0000256" key="1">
    <source>
        <dbReference type="ARBA" id="ARBA00023002"/>
    </source>
</evidence>